<dbReference type="GO" id="GO:0020037">
    <property type="term" value="F:heme binding"/>
    <property type="evidence" value="ECO:0007669"/>
    <property type="project" value="InterPro"/>
</dbReference>
<evidence type="ECO:0000256" key="2">
    <source>
        <dbReference type="ARBA" id="ARBA00022617"/>
    </source>
</evidence>
<keyword evidence="6 8" id="KW-0503">Monooxygenase</keyword>
<dbReference type="InterPro" id="IPR036396">
    <property type="entry name" value="Cyt_P450_sf"/>
</dbReference>
<dbReference type="EMBL" id="JARAOO010000001">
    <property type="protein sequence ID" value="KAJ7982081.1"/>
    <property type="molecule type" value="Genomic_DNA"/>
</dbReference>
<protein>
    <submittedName>
        <fullName evidence="9">Cytochrome P450</fullName>
    </submittedName>
</protein>
<dbReference type="PROSITE" id="PS00086">
    <property type="entry name" value="CYTOCHROME_P450"/>
    <property type="match status" value="1"/>
</dbReference>
<dbReference type="PRINTS" id="PR00463">
    <property type="entry name" value="EP450I"/>
</dbReference>
<dbReference type="InterPro" id="IPR017972">
    <property type="entry name" value="Cyt_P450_CS"/>
</dbReference>
<gene>
    <name evidence="9" type="ORF">O6P43_001248</name>
</gene>
<keyword evidence="5 7" id="KW-0408">Iron</keyword>
<evidence type="ECO:0000256" key="5">
    <source>
        <dbReference type="ARBA" id="ARBA00023004"/>
    </source>
</evidence>
<organism evidence="9 10">
    <name type="scientific">Quillaja saponaria</name>
    <name type="common">Soap bark tree</name>
    <dbReference type="NCBI Taxonomy" id="32244"/>
    <lineage>
        <taxon>Eukaryota</taxon>
        <taxon>Viridiplantae</taxon>
        <taxon>Streptophyta</taxon>
        <taxon>Embryophyta</taxon>
        <taxon>Tracheophyta</taxon>
        <taxon>Spermatophyta</taxon>
        <taxon>Magnoliopsida</taxon>
        <taxon>eudicotyledons</taxon>
        <taxon>Gunneridae</taxon>
        <taxon>Pentapetalae</taxon>
        <taxon>rosids</taxon>
        <taxon>fabids</taxon>
        <taxon>Fabales</taxon>
        <taxon>Quillajaceae</taxon>
        <taxon>Quillaja</taxon>
    </lineage>
</organism>
<evidence type="ECO:0000313" key="10">
    <source>
        <dbReference type="Proteomes" id="UP001163823"/>
    </source>
</evidence>
<name>A0AAD7QJT7_QUISA</name>
<keyword evidence="2 7" id="KW-0349">Heme</keyword>
<dbReference type="Proteomes" id="UP001163823">
    <property type="component" value="Chromosome 1"/>
</dbReference>
<evidence type="ECO:0000256" key="4">
    <source>
        <dbReference type="ARBA" id="ARBA00023002"/>
    </source>
</evidence>
<evidence type="ECO:0000256" key="6">
    <source>
        <dbReference type="ARBA" id="ARBA00023033"/>
    </source>
</evidence>
<comment type="caution">
    <text evidence="9">The sequence shown here is derived from an EMBL/GenBank/DDBJ whole genome shotgun (WGS) entry which is preliminary data.</text>
</comment>
<dbReference type="GO" id="GO:0005506">
    <property type="term" value="F:iron ion binding"/>
    <property type="evidence" value="ECO:0007669"/>
    <property type="project" value="InterPro"/>
</dbReference>
<dbReference type="GO" id="GO:0016705">
    <property type="term" value="F:oxidoreductase activity, acting on paired donors, with incorporation or reduction of molecular oxygen"/>
    <property type="evidence" value="ECO:0007669"/>
    <property type="project" value="InterPro"/>
</dbReference>
<dbReference type="AlphaFoldDB" id="A0AAD7QJT7"/>
<dbReference type="InterPro" id="IPR001128">
    <property type="entry name" value="Cyt_P450"/>
</dbReference>
<evidence type="ECO:0000256" key="7">
    <source>
        <dbReference type="PIRSR" id="PIRSR602401-1"/>
    </source>
</evidence>
<proteinExistence type="inferred from homology"/>
<dbReference type="KEGG" id="qsa:O6P43_001248"/>
<dbReference type="PANTHER" id="PTHR47953:SF16">
    <property type="entry name" value="CYTOCHROME P450 71D8"/>
    <property type="match status" value="1"/>
</dbReference>
<keyword evidence="3 7" id="KW-0479">Metal-binding</keyword>
<keyword evidence="10" id="KW-1185">Reference proteome</keyword>
<dbReference type="InterPro" id="IPR052306">
    <property type="entry name" value="CYP450_71D"/>
</dbReference>
<comment type="similarity">
    <text evidence="1 8">Belongs to the cytochrome P450 family.</text>
</comment>
<evidence type="ECO:0000256" key="1">
    <source>
        <dbReference type="ARBA" id="ARBA00010617"/>
    </source>
</evidence>
<dbReference type="Gene3D" id="1.10.630.10">
    <property type="entry name" value="Cytochrome P450"/>
    <property type="match status" value="1"/>
</dbReference>
<dbReference type="SUPFAM" id="SSF48264">
    <property type="entry name" value="Cytochrome P450"/>
    <property type="match status" value="1"/>
</dbReference>
<feature type="binding site" description="axial binding residue" evidence="7">
    <location>
        <position position="297"/>
    </location>
    <ligand>
        <name>heme</name>
        <dbReference type="ChEBI" id="CHEBI:30413"/>
    </ligand>
    <ligandPart>
        <name>Fe</name>
        <dbReference type="ChEBI" id="CHEBI:18248"/>
    </ligandPart>
</feature>
<evidence type="ECO:0000313" key="9">
    <source>
        <dbReference type="EMBL" id="KAJ7982081.1"/>
    </source>
</evidence>
<reference evidence="9 10" key="1">
    <citation type="journal article" date="2023" name="Science">
        <title>Elucidation of the pathway for biosynthesis of saponin adjuvants from the soapbark tree.</title>
        <authorList>
            <person name="Reed J."/>
            <person name="Orme A."/>
            <person name="El-Demerdash A."/>
            <person name="Owen C."/>
            <person name="Martin L.B.B."/>
            <person name="Misra R.C."/>
            <person name="Kikuchi S."/>
            <person name="Rejzek M."/>
            <person name="Martin A.C."/>
            <person name="Harkess A."/>
            <person name="Leebens-Mack J."/>
            <person name="Louveau T."/>
            <person name="Stephenson M.J."/>
            <person name="Osbourn A."/>
        </authorList>
    </citation>
    <scope>NUCLEOTIDE SEQUENCE [LARGE SCALE GENOMIC DNA]</scope>
    <source>
        <strain evidence="9">S10</strain>
    </source>
</reference>
<evidence type="ECO:0000256" key="3">
    <source>
        <dbReference type="ARBA" id="ARBA00022723"/>
    </source>
</evidence>
<accession>A0AAD7QJT7</accession>
<sequence length="355" mass="40523">MAKEVMKINDLSFVERAAELVMSYGRKDKDISFSPYGDHWKQMRKVCTLELLSSKRVQSFSFIREHEVYKLIESIQNSCTSSGSGSSLINLSKKIFPMTSTITSRAIFGREFENQEKFITLTRKIVDISKGFDLSDLFPSMKFLKSISSTKAKLVKHSGSLETPFTTENIIALIWEMYGGGTDLSSIAVEWTMSELMRNPRVMEKAQAEIREAFKGKKRGKEIDLQKLRYLKESCKIDGYDIPIKTKVIVNAWAIGRDPVYWDKAESFIPERFDSIPFDFKVASFEYLPFGAGRRMCPGILYGLANIELPLAQLLYHFNWELPNGMEPEDLDMTETISATVGRKNNLHLIATSYN</sequence>
<dbReference type="PANTHER" id="PTHR47953">
    <property type="entry name" value="OS08G0105600 PROTEIN"/>
    <property type="match status" value="1"/>
</dbReference>
<dbReference type="InterPro" id="IPR002401">
    <property type="entry name" value="Cyt_P450_E_grp-I"/>
</dbReference>
<keyword evidence="4 8" id="KW-0560">Oxidoreductase</keyword>
<evidence type="ECO:0000256" key="8">
    <source>
        <dbReference type="RuleBase" id="RU000461"/>
    </source>
</evidence>
<dbReference type="GO" id="GO:0004497">
    <property type="term" value="F:monooxygenase activity"/>
    <property type="evidence" value="ECO:0007669"/>
    <property type="project" value="UniProtKB-KW"/>
</dbReference>
<dbReference type="Pfam" id="PF00067">
    <property type="entry name" value="p450"/>
    <property type="match status" value="2"/>
</dbReference>
<comment type="cofactor">
    <cofactor evidence="7">
        <name>heme</name>
        <dbReference type="ChEBI" id="CHEBI:30413"/>
    </cofactor>
</comment>